<dbReference type="PANTHER" id="PTHR10954:SF18">
    <property type="entry name" value="RIBONUCLEASE HII"/>
    <property type="match status" value="1"/>
</dbReference>
<dbReference type="PROSITE" id="PS51975">
    <property type="entry name" value="RNASE_H_2"/>
    <property type="match status" value="1"/>
</dbReference>
<feature type="binding site" evidence="14 15">
    <location>
        <position position="24"/>
    </location>
    <ligand>
        <name>a divalent metal cation</name>
        <dbReference type="ChEBI" id="CHEBI:60240"/>
    </ligand>
</feature>
<dbReference type="InterPro" id="IPR022898">
    <property type="entry name" value="RNase_HII"/>
</dbReference>
<protein>
    <recommendedName>
        <fullName evidence="7 14">Ribonuclease HII</fullName>
        <shortName evidence="14">RNase HII</shortName>
        <ecNumber evidence="6 14">3.1.26.4</ecNumber>
    </recommendedName>
</protein>
<evidence type="ECO:0000256" key="7">
    <source>
        <dbReference type="ARBA" id="ARBA00019179"/>
    </source>
</evidence>
<keyword evidence="19" id="KW-1185">Reference proteome</keyword>
<evidence type="ECO:0000313" key="19">
    <source>
        <dbReference type="Proteomes" id="UP001139207"/>
    </source>
</evidence>
<dbReference type="AlphaFoldDB" id="A0A9X1WMQ3"/>
<evidence type="ECO:0000259" key="17">
    <source>
        <dbReference type="PROSITE" id="PS51975"/>
    </source>
</evidence>
<dbReference type="NCBIfam" id="NF000595">
    <property type="entry name" value="PRK00015.1-3"/>
    <property type="match status" value="1"/>
</dbReference>
<gene>
    <name evidence="14" type="primary">rnhB</name>
    <name evidence="18" type="ORF">MUN33_12095</name>
</gene>
<dbReference type="PANTHER" id="PTHR10954">
    <property type="entry name" value="RIBONUCLEASE H2 SUBUNIT A"/>
    <property type="match status" value="1"/>
</dbReference>
<dbReference type="SUPFAM" id="SSF53098">
    <property type="entry name" value="Ribonuclease H-like"/>
    <property type="match status" value="1"/>
</dbReference>
<sequence length="220" mass="23434">MPDGRTLEWAVHKAGLGPVAGVDEAGRGACCGPVTVAACVLPPGPIPELSGLTDSKKLTPKRRDHFFDVVKDVAEDWAVVHVPASYVDTWGIQHANLGGMRRAVARLDLRPGYILTDAMKVDGFPRPHLPVVKGDLVARCISAASVLAKVSRDRVMAELDGEYPGYGLAGHKGYGTASHMASVSLLGGTPEHRYTYSNVAAAHQRWKAGPPIEKGDDQQP</sequence>
<dbReference type="InterPro" id="IPR012337">
    <property type="entry name" value="RNaseH-like_sf"/>
</dbReference>
<name>A0A9X1WMQ3_9CORY</name>
<evidence type="ECO:0000256" key="8">
    <source>
        <dbReference type="ARBA" id="ARBA00022490"/>
    </source>
</evidence>
<evidence type="ECO:0000256" key="6">
    <source>
        <dbReference type="ARBA" id="ARBA00012180"/>
    </source>
</evidence>
<evidence type="ECO:0000256" key="11">
    <source>
        <dbReference type="ARBA" id="ARBA00022759"/>
    </source>
</evidence>
<evidence type="ECO:0000256" key="10">
    <source>
        <dbReference type="ARBA" id="ARBA00022723"/>
    </source>
</evidence>
<dbReference type="InterPro" id="IPR001352">
    <property type="entry name" value="RNase_HII/HIII"/>
</dbReference>
<keyword evidence="13 14" id="KW-0464">Manganese</keyword>
<keyword evidence="11 14" id="KW-0255">Endonuclease</keyword>
<keyword evidence="10 14" id="KW-0479">Metal-binding</keyword>
<evidence type="ECO:0000256" key="4">
    <source>
        <dbReference type="ARBA" id="ARBA00004496"/>
    </source>
</evidence>
<dbReference type="GO" id="GO:0006298">
    <property type="term" value="P:mismatch repair"/>
    <property type="evidence" value="ECO:0007669"/>
    <property type="project" value="TreeGrafter"/>
</dbReference>
<reference evidence="18" key="1">
    <citation type="submission" date="2022-04" db="EMBL/GenBank/DDBJ databases">
        <title>Corynebacterium kalidii LD5P10.</title>
        <authorList>
            <person name="Sun J.Q."/>
        </authorList>
    </citation>
    <scope>NUCLEOTIDE SEQUENCE</scope>
    <source>
        <strain evidence="18">LD5P10</strain>
    </source>
</reference>
<evidence type="ECO:0000256" key="5">
    <source>
        <dbReference type="ARBA" id="ARBA00007383"/>
    </source>
</evidence>
<evidence type="ECO:0000256" key="9">
    <source>
        <dbReference type="ARBA" id="ARBA00022722"/>
    </source>
</evidence>
<dbReference type="InterPro" id="IPR024567">
    <property type="entry name" value="RNase_HII/HIII_dom"/>
</dbReference>
<comment type="similarity">
    <text evidence="5 14 16">Belongs to the RNase HII family.</text>
</comment>
<dbReference type="NCBIfam" id="NF000598">
    <property type="entry name" value="PRK00015.2-2"/>
    <property type="match status" value="1"/>
</dbReference>
<evidence type="ECO:0000256" key="15">
    <source>
        <dbReference type="PROSITE-ProRule" id="PRU01319"/>
    </source>
</evidence>
<keyword evidence="12 14" id="KW-0378">Hydrolase</keyword>
<dbReference type="Gene3D" id="3.30.420.10">
    <property type="entry name" value="Ribonuclease H-like superfamily/Ribonuclease H"/>
    <property type="match status" value="1"/>
</dbReference>
<comment type="caution">
    <text evidence="18">The sequence shown here is derived from an EMBL/GenBank/DDBJ whole genome shotgun (WGS) entry which is preliminary data.</text>
</comment>
<comment type="cofactor">
    <cofactor evidence="14 15">
        <name>Mn(2+)</name>
        <dbReference type="ChEBI" id="CHEBI:29035"/>
    </cofactor>
    <cofactor evidence="14 15">
        <name>Mg(2+)</name>
        <dbReference type="ChEBI" id="CHEBI:18420"/>
    </cofactor>
    <text evidence="14 15">Manganese or magnesium. Binds 1 divalent metal ion per monomer in the absence of substrate. May bind a second metal ion after substrate binding.</text>
</comment>
<evidence type="ECO:0000256" key="2">
    <source>
        <dbReference type="ARBA" id="ARBA00001946"/>
    </source>
</evidence>
<proteinExistence type="inferred from homology"/>
<dbReference type="GO" id="GO:0043137">
    <property type="term" value="P:DNA replication, removal of RNA primer"/>
    <property type="evidence" value="ECO:0007669"/>
    <property type="project" value="TreeGrafter"/>
</dbReference>
<dbReference type="GO" id="GO:0030145">
    <property type="term" value="F:manganese ion binding"/>
    <property type="evidence" value="ECO:0007669"/>
    <property type="project" value="UniProtKB-UniRule"/>
</dbReference>
<dbReference type="GO" id="GO:0032299">
    <property type="term" value="C:ribonuclease H2 complex"/>
    <property type="evidence" value="ECO:0007669"/>
    <property type="project" value="TreeGrafter"/>
</dbReference>
<comment type="catalytic activity">
    <reaction evidence="1 14 15 16">
        <text>Endonucleolytic cleavage to 5'-phosphomonoester.</text>
        <dbReference type="EC" id="3.1.26.4"/>
    </reaction>
</comment>
<accession>A0A9X1WMQ3</accession>
<comment type="function">
    <text evidence="3 14 16">Endonuclease that specifically degrades the RNA of RNA-DNA hybrids.</text>
</comment>
<keyword evidence="8 14" id="KW-0963">Cytoplasm</keyword>
<feature type="binding site" evidence="14 15">
    <location>
        <position position="117"/>
    </location>
    <ligand>
        <name>a divalent metal cation</name>
        <dbReference type="ChEBI" id="CHEBI:60240"/>
    </ligand>
</feature>
<dbReference type="Pfam" id="PF01351">
    <property type="entry name" value="RNase_HII"/>
    <property type="match status" value="1"/>
</dbReference>
<evidence type="ECO:0000256" key="1">
    <source>
        <dbReference type="ARBA" id="ARBA00000077"/>
    </source>
</evidence>
<dbReference type="EMBL" id="JALIEA010000017">
    <property type="protein sequence ID" value="MCJ7859442.1"/>
    <property type="molecule type" value="Genomic_DNA"/>
</dbReference>
<feature type="domain" description="RNase H type-2" evidence="17">
    <location>
        <begin position="17"/>
        <end position="208"/>
    </location>
</feature>
<organism evidence="18 19">
    <name type="scientific">Corynebacterium kalidii</name>
    <dbReference type="NCBI Taxonomy" id="2931982"/>
    <lineage>
        <taxon>Bacteria</taxon>
        <taxon>Bacillati</taxon>
        <taxon>Actinomycetota</taxon>
        <taxon>Actinomycetes</taxon>
        <taxon>Mycobacteriales</taxon>
        <taxon>Corynebacteriaceae</taxon>
        <taxon>Corynebacterium</taxon>
    </lineage>
</organism>
<evidence type="ECO:0000256" key="13">
    <source>
        <dbReference type="ARBA" id="ARBA00023211"/>
    </source>
</evidence>
<evidence type="ECO:0000256" key="14">
    <source>
        <dbReference type="HAMAP-Rule" id="MF_00052"/>
    </source>
</evidence>
<dbReference type="CDD" id="cd07182">
    <property type="entry name" value="RNase_HII_bacteria_HII_like"/>
    <property type="match status" value="1"/>
</dbReference>
<evidence type="ECO:0000256" key="16">
    <source>
        <dbReference type="RuleBase" id="RU003515"/>
    </source>
</evidence>
<dbReference type="GO" id="GO:0003723">
    <property type="term" value="F:RNA binding"/>
    <property type="evidence" value="ECO:0007669"/>
    <property type="project" value="UniProtKB-UniRule"/>
</dbReference>
<evidence type="ECO:0000256" key="12">
    <source>
        <dbReference type="ARBA" id="ARBA00022801"/>
    </source>
</evidence>
<keyword evidence="9 14" id="KW-0540">Nuclease</keyword>
<dbReference type="RefSeq" id="WP_244805523.1">
    <property type="nucleotide sequence ID" value="NZ_JALIEA010000017.1"/>
</dbReference>
<feature type="binding site" evidence="14 15">
    <location>
        <position position="23"/>
    </location>
    <ligand>
        <name>a divalent metal cation</name>
        <dbReference type="ChEBI" id="CHEBI:60240"/>
    </ligand>
</feature>
<dbReference type="GO" id="GO:0005737">
    <property type="term" value="C:cytoplasm"/>
    <property type="evidence" value="ECO:0007669"/>
    <property type="project" value="UniProtKB-SubCell"/>
</dbReference>
<evidence type="ECO:0000256" key="3">
    <source>
        <dbReference type="ARBA" id="ARBA00004065"/>
    </source>
</evidence>
<comment type="cofactor">
    <cofactor evidence="2">
        <name>Mg(2+)</name>
        <dbReference type="ChEBI" id="CHEBI:18420"/>
    </cofactor>
</comment>
<dbReference type="GO" id="GO:0004523">
    <property type="term" value="F:RNA-DNA hybrid ribonuclease activity"/>
    <property type="evidence" value="ECO:0007669"/>
    <property type="project" value="UniProtKB-UniRule"/>
</dbReference>
<dbReference type="EC" id="3.1.26.4" evidence="6 14"/>
<dbReference type="InterPro" id="IPR036397">
    <property type="entry name" value="RNaseH_sf"/>
</dbReference>
<evidence type="ECO:0000313" key="18">
    <source>
        <dbReference type="EMBL" id="MCJ7859442.1"/>
    </source>
</evidence>
<dbReference type="Proteomes" id="UP001139207">
    <property type="component" value="Unassembled WGS sequence"/>
</dbReference>
<comment type="subcellular location">
    <subcellularLocation>
        <location evidence="4 14">Cytoplasm</location>
    </subcellularLocation>
</comment>
<dbReference type="HAMAP" id="MF_00052_B">
    <property type="entry name" value="RNase_HII_B"/>
    <property type="match status" value="1"/>
</dbReference>